<evidence type="ECO:0000256" key="11">
    <source>
        <dbReference type="ARBA" id="ARBA00023098"/>
    </source>
</evidence>
<sequence>MSQRVTRSQTGATPKKPTIPGMVETPGGRRRNRKSVITSEADSGSDNSTPQPTSRVQEPIGDGAMGEALIDGKPASDGFTNGHTNGHATGHKRKQSRSAKEVVDPTVSNNSHMEFGGSWGTGTMMICFPLLMYYMWLGATYYNGKFPAPSEGQGLVEFFQQMAAQCYDDAFPHARAWTIYWTFLAVQVVFYLFMPGVYSKGQPLPHLGGEQLEYYCSGVWSFYSTIVLGLGLHYTGYFKLYTLIDEFGPLMSVAIISGFICSTYFYISARIRGAEVRMTGYPVYDFFMGAELNPRLFKWLDCKMFLEVRMPWFILFFVTLGTAARQWENEGYVSGEVGFLLMAHWLYANACCKGEEMIVTTWDMYFEKLGFMLTFWNLAGVPLSYCHCTIYLANHHPSEYAHPKWVLALFFSTYIFVYWVWDTANSQKNHFRRNERGVDYVRNTFPQLPWREVHNPKTIETTTGNDLLVDGWYGLARKIHYTCDLYFALTWGLITGFQSPFPWFYPVFFSVMIVHRAYRDIQRCRQKYGEAWLQYEKEVPYLFIPYVI</sequence>
<dbReference type="GO" id="GO:0000246">
    <property type="term" value="F:Delta24(24-1) sterol reductase activity"/>
    <property type="evidence" value="ECO:0007669"/>
    <property type="project" value="UniProtKB-EC"/>
</dbReference>
<accession>A0A9P4I0U4</accession>
<evidence type="ECO:0000256" key="8">
    <source>
        <dbReference type="ARBA" id="ARBA00022989"/>
    </source>
</evidence>
<dbReference type="PROSITE" id="PS01017">
    <property type="entry name" value="STEROL_REDUCT_1"/>
    <property type="match status" value="1"/>
</dbReference>
<protein>
    <recommendedName>
        <fullName evidence="16 18">Delta(24(24(1)))-sterol reductase</fullName>
        <ecNumber evidence="16 18">1.3.1.71</ecNumber>
    </recommendedName>
    <alternativeName>
        <fullName evidence="18">C-24(28) sterol reductase</fullName>
    </alternativeName>
    <alternativeName>
        <fullName evidence="18">Sterol Delta(24(28))-reductase</fullName>
    </alternativeName>
</protein>
<feature type="transmembrane region" description="Helical" evidence="18">
    <location>
        <begin position="247"/>
        <end position="267"/>
    </location>
</feature>
<feature type="transmembrane region" description="Helical" evidence="18">
    <location>
        <begin position="369"/>
        <end position="393"/>
    </location>
</feature>
<comment type="caution">
    <text evidence="20">The sequence shown here is derived from an EMBL/GenBank/DDBJ whole genome shotgun (WGS) entry which is preliminary data.</text>
</comment>
<evidence type="ECO:0000256" key="14">
    <source>
        <dbReference type="ARBA" id="ARBA00023221"/>
    </source>
</evidence>
<feature type="compositionally biased region" description="Polar residues" evidence="19">
    <location>
        <begin position="1"/>
        <end position="12"/>
    </location>
</feature>
<keyword evidence="5" id="KW-0256">Endoplasmic reticulum</keyword>
<evidence type="ECO:0000256" key="19">
    <source>
        <dbReference type="SAM" id="MobiDB-lite"/>
    </source>
</evidence>
<keyword evidence="8 18" id="KW-1133">Transmembrane helix</keyword>
<feature type="region of interest" description="Disordered" evidence="19">
    <location>
        <begin position="1"/>
        <end position="60"/>
    </location>
</feature>
<dbReference type="EC" id="1.3.1.71" evidence="16 18"/>
<evidence type="ECO:0000313" key="21">
    <source>
        <dbReference type="Proteomes" id="UP000799776"/>
    </source>
</evidence>
<dbReference type="Pfam" id="PF01222">
    <property type="entry name" value="ERG4_ERG24"/>
    <property type="match status" value="1"/>
</dbReference>
<evidence type="ECO:0000256" key="7">
    <source>
        <dbReference type="ARBA" id="ARBA00022955"/>
    </source>
</evidence>
<comment type="subcellular location">
    <subcellularLocation>
        <location evidence="1">Endoplasmic reticulum membrane</location>
        <topology evidence="1">Multi-pass membrane protein</topology>
    </subcellularLocation>
</comment>
<feature type="transmembrane region" description="Helical" evidence="18">
    <location>
        <begin position="405"/>
        <end position="421"/>
    </location>
</feature>
<dbReference type="AlphaFoldDB" id="A0A9P4I0U4"/>
<evidence type="ECO:0000256" key="15">
    <source>
        <dbReference type="ARBA" id="ARBA00029435"/>
    </source>
</evidence>
<dbReference type="GO" id="GO:0006696">
    <property type="term" value="P:ergosterol biosynthetic process"/>
    <property type="evidence" value="ECO:0007669"/>
    <property type="project" value="TreeGrafter"/>
</dbReference>
<feature type="compositionally biased region" description="Polar residues" evidence="19">
    <location>
        <begin position="78"/>
        <end position="87"/>
    </location>
</feature>
<comment type="catalytic activity">
    <reaction evidence="17">
        <text>ergosterol + NADP(+) = ergosta-5,7,22,24(28)-tetraen-3beta-ol + NADPH + H(+)</text>
        <dbReference type="Rhea" id="RHEA:18501"/>
        <dbReference type="ChEBI" id="CHEBI:15378"/>
        <dbReference type="ChEBI" id="CHEBI:16933"/>
        <dbReference type="ChEBI" id="CHEBI:18249"/>
        <dbReference type="ChEBI" id="CHEBI:57783"/>
        <dbReference type="ChEBI" id="CHEBI:58349"/>
        <dbReference type="EC" id="1.3.1.71"/>
    </reaction>
    <physiologicalReaction direction="right-to-left" evidence="17">
        <dbReference type="Rhea" id="RHEA:18503"/>
    </physiologicalReaction>
</comment>
<dbReference type="PANTHER" id="PTHR21257">
    <property type="entry name" value="DELTA(14)-STEROL REDUCTASE"/>
    <property type="match status" value="1"/>
</dbReference>
<dbReference type="Proteomes" id="UP000799776">
    <property type="component" value="Unassembled WGS sequence"/>
</dbReference>
<keyword evidence="3 18" id="KW-0444">Lipid biosynthesis</keyword>
<dbReference type="FunFam" id="1.20.120.1630:FF:000003">
    <property type="entry name" value="C-24(28) sterol reductase"/>
    <property type="match status" value="1"/>
</dbReference>
<keyword evidence="12 18" id="KW-0472">Membrane</keyword>
<gene>
    <name evidence="20" type="ORF">K490DRAFT_63348</name>
</gene>
<dbReference type="Gene3D" id="1.20.120.1630">
    <property type="match status" value="1"/>
</dbReference>
<proteinExistence type="inferred from homology"/>
<feature type="compositionally biased region" description="Polar residues" evidence="19">
    <location>
        <begin position="35"/>
        <end position="56"/>
    </location>
</feature>
<evidence type="ECO:0000256" key="1">
    <source>
        <dbReference type="ARBA" id="ARBA00004477"/>
    </source>
</evidence>
<dbReference type="PROSITE" id="PS01018">
    <property type="entry name" value="STEROL_REDUCT_2"/>
    <property type="match status" value="1"/>
</dbReference>
<dbReference type="EMBL" id="ML978713">
    <property type="protein sequence ID" value="KAF2090469.1"/>
    <property type="molecule type" value="Genomic_DNA"/>
</dbReference>
<dbReference type="PANTHER" id="PTHR21257:SF31">
    <property type="entry name" value="DELTA(24(24(1)))-STEROL REDUCTASE ERG4"/>
    <property type="match status" value="1"/>
</dbReference>
<keyword evidence="7 18" id="KW-0752">Steroid biosynthesis</keyword>
<evidence type="ECO:0000256" key="12">
    <source>
        <dbReference type="ARBA" id="ARBA00023136"/>
    </source>
</evidence>
<keyword evidence="21" id="KW-1185">Reference proteome</keyword>
<evidence type="ECO:0000256" key="9">
    <source>
        <dbReference type="ARBA" id="ARBA00023002"/>
    </source>
</evidence>
<dbReference type="InterPro" id="IPR018083">
    <property type="entry name" value="Sterol_reductase_CS"/>
</dbReference>
<dbReference type="GO" id="GO:0005789">
    <property type="term" value="C:endoplasmic reticulum membrane"/>
    <property type="evidence" value="ECO:0007669"/>
    <property type="project" value="UniProtKB-SubCell"/>
</dbReference>
<reference evidence="20" key="1">
    <citation type="journal article" date="2020" name="Stud. Mycol.">
        <title>101 Dothideomycetes genomes: a test case for predicting lifestyles and emergence of pathogens.</title>
        <authorList>
            <person name="Haridas S."/>
            <person name="Albert R."/>
            <person name="Binder M."/>
            <person name="Bloem J."/>
            <person name="Labutti K."/>
            <person name="Salamov A."/>
            <person name="Andreopoulos B."/>
            <person name="Baker S."/>
            <person name="Barry K."/>
            <person name="Bills G."/>
            <person name="Bluhm B."/>
            <person name="Cannon C."/>
            <person name="Castanera R."/>
            <person name="Culley D."/>
            <person name="Daum C."/>
            <person name="Ezra D."/>
            <person name="Gonzalez J."/>
            <person name="Henrissat B."/>
            <person name="Kuo A."/>
            <person name="Liang C."/>
            <person name="Lipzen A."/>
            <person name="Lutzoni F."/>
            <person name="Magnuson J."/>
            <person name="Mondo S."/>
            <person name="Nolan M."/>
            <person name="Ohm R."/>
            <person name="Pangilinan J."/>
            <person name="Park H.-J."/>
            <person name="Ramirez L."/>
            <person name="Alfaro M."/>
            <person name="Sun H."/>
            <person name="Tritt A."/>
            <person name="Yoshinaga Y."/>
            <person name="Zwiers L.-H."/>
            <person name="Turgeon B."/>
            <person name="Goodwin S."/>
            <person name="Spatafora J."/>
            <person name="Crous P."/>
            <person name="Grigoriev I."/>
        </authorList>
    </citation>
    <scope>NUCLEOTIDE SEQUENCE</scope>
    <source>
        <strain evidence="20">CBS 121410</strain>
    </source>
</reference>
<name>A0A9P4I0U4_9PEZI</name>
<evidence type="ECO:0000256" key="2">
    <source>
        <dbReference type="ARBA" id="ARBA00005402"/>
    </source>
</evidence>
<evidence type="ECO:0000256" key="13">
    <source>
        <dbReference type="ARBA" id="ARBA00023166"/>
    </source>
</evidence>
<evidence type="ECO:0000256" key="17">
    <source>
        <dbReference type="ARBA" id="ARBA00048918"/>
    </source>
</evidence>
<feature type="transmembrane region" description="Helical" evidence="18">
    <location>
        <begin position="177"/>
        <end position="194"/>
    </location>
</feature>
<keyword evidence="14 18" id="KW-0753">Steroid metabolism</keyword>
<evidence type="ECO:0000256" key="4">
    <source>
        <dbReference type="ARBA" id="ARBA00022692"/>
    </source>
</evidence>
<dbReference type="OrthoDB" id="5326588at2759"/>
<comment type="pathway">
    <text evidence="15 18">Steroid metabolism; ergosterol biosynthesis.</text>
</comment>
<feature type="transmembrane region" description="Helical" evidence="18">
    <location>
        <begin position="304"/>
        <end position="324"/>
    </location>
</feature>
<evidence type="ECO:0000256" key="3">
    <source>
        <dbReference type="ARBA" id="ARBA00022516"/>
    </source>
</evidence>
<keyword evidence="13 18" id="KW-1207">Sterol metabolism</keyword>
<dbReference type="InterPro" id="IPR001171">
    <property type="entry name" value="ERG24_DHCR-like"/>
</dbReference>
<evidence type="ECO:0000256" key="18">
    <source>
        <dbReference type="RuleBase" id="RU369120"/>
    </source>
</evidence>
<feature type="region of interest" description="Disordered" evidence="19">
    <location>
        <begin position="72"/>
        <end position="105"/>
    </location>
</feature>
<keyword evidence="10 18" id="KW-0756">Sterol biosynthesis</keyword>
<keyword evidence="4 18" id="KW-0812">Transmembrane</keyword>
<evidence type="ECO:0000256" key="10">
    <source>
        <dbReference type="ARBA" id="ARBA00023011"/>
    </source>
</evidence>
<keyword evidence="11 18" id="KW-0443">Lipid metabolism</keyword>
<keyword evidence="6" id="KW-0521">NADP</keyword>
<evidence type="ECO:0000256" key="6">
    <source>
        <dbReference type="ARBA" id="ARBA00022857"/>
    </source>
</evidence>
<feature type="transmembrane region" description="Helical" evidence="18">
    <location>
        <begin position="214"/>
        <end position="235"/>
    </location>
</feature>
<organism evidence="20 21">
    <name type="scientific">Saccharata proteae CBS 121410</name>
    <dbReference type="NCBI Taxonomy" id="1314787"/>
    <lineage>
        <taxon>Eukaryota</taxon>
        <taxon>Fungi</taxon>
        <taxon>Dikarya</taxon>
        <taxon>Ascomycota</taxon>
        <taxon>Pezizomycotina</taxon>
        <taxon>Dothideomycetes</taxon>
        <taxon>Dothideomycetes incertae sedis</taxon>
        <taxon>Botryosphaeriales</taxon>
        <taxon>Saccharataceae</taxon>
        <taxon>Saccharata</taxon>
    </lineage>
</organism>
<evidence type="ECO:0000256" key="5">
    <source>
        <dbReference type="ARBA" id="ARBA00022824"/>
    </source>
</evidence>
<evidence type="ECO:0000313" key="20">
    <source>
        <dbReference type="EMBL" id="KAF2090469.1"/>
    </source>
</evidence>
<feature type="transmembrane region" description="Helical" evidence="18">
    <location>
        <begin position="119"/>
        <end position="137"/>
    </location>
</feature>
<evidence type="ECO:0000256" key="16">
    <source>
        <dbReference type="ARBA" id="ARBA00038892"/>
    </source>
</evidence>
<keyword evidence="9 18" id="KW-0560">Oxidoreductase</keyword>
<comment type="similarity">
    <text evidence="2 18">Belongs to the ERG4/ERG24 family.</text>
</comment>